<dbReference type="Proteomes" id="UP000499080">
    <property type="component" value="Unassembled WGS sequence"/>
</dbReference>
<protein>
    <submittedName>
        <fullName evidence="1">Uncharacterized protein</fullName>
    </submittedName>
</protein>
<proteinExistence type="predicted"/>
<organism evidence="1 2">
    <name type="scientific">Araneus ventricosus</name>
    <name type="common">Orbweaver spider</name>
    <name type="synonym">Epeira ventricosa</name>
    <dbReference type="NCBI Taxonomy" id="182803"/>
    <lineage>
        <taxon>Eukaryota</taxon>
        <taxon>Metazoa</taxon>
        <taxon>Ecdysozoa</taxon>
        <taxon>Arthropoda</taxon>
        <taxon>Chelicerata</taxon>
        <taxon>Arachnida</taxon>
        <taxon>Araneae</taxon>
        <taxon>Araneomorphae</taxon>
        <taxon>Entelegynae</taxon>
        <taxon>Araneoidea</taxon>
        <taxon>Araneidae</taxon>
        <taxon>Araneus</taxon>
    </lineage>
</organism>
<sequence>MSQSSGIVADDRVNCDSAKELTENAIKGIVVKRFAEVTLKRKVQVFAMAAMGNTIIIDKDPVVVNRNQLFHRIACVSLFNNVGLRAGKKSEIVKVIDNISNKLPENPSYVLDGGDLLPRVQLPSLATYGDVCNAYLDYVNRNYGTKIIVVLEGYEPSTKDAVHMRRAVGKSAGRVDVAPSNAVTTAKEQFLSNVENRKN</sequence>
<reference evidence="1 2" key="1">
    <citation type="journal article" date="2019" name="Sci. Rep.">
        <title>Orb-weaving spider Araneus ventricosus genome elucidates the spidroin gene catalogue.</title>
        <authorList>
            <person name="Kono N."/>
            <person name="Nakamura H."/>
            <person name="Ohtoshi R."/>
            <person name="Moran D.A.P."/>
            <person name="Shinohara A."/>
            <person name="Yoshida Y."/>
            <person name="Fujiwara M."/>
            <person name="Mori M."/>
            <person name="Tomita M."/>
            <person name="Arakawa K."/>
        </authorList>
    </citation>
    <scope>NUCLEOTIDE SEQUENCE [LARGE SCALE GENOMIC DNA]</scope>
</reference>
<dbReference type="AlphaFoldDB" id="A0A4Y2E3B4"/>
<dbReference type="EMBL" id="BGPR01000486">
    <property type="protein sequence ID" value="GBM22789.1"/>
    <property type="molecule type" value="Genomic_DNA"/>
</dbReference>
<evidence type="ECO:0000313" key="1">
    <source>
        <dbReference type="EMBL" id="GBM22789.1"/>
    </source>
</evidence>
<accession>A0A4Y2E3B4</accession>
<gene>
    <name evidence="1" type="ORF">AVEN_196143_1</name>
</gene>
<keyword evidence="2" id="KW-1185">Reference proteome</keyword>
<name>A0A4Y2E3B4_ARAVE</name>
<dbReference type="OrthoDB" id="6760986at2759"/>
<evidence type="ECO:0000313" key="2">
    <source>
        <dbReference type="Proteomes" id="UP000499080"/>
    </source>
</evidence>
<comment type="caution">
    <text evidence="1">The sequence shown here is derived from an EMBL/GenBank/DDBJ whole genome shotgun (WGS) entry which is preliminary data.</text>
</comment>